<comment type="caution">
    <text evidence="16">The sequence shown here is derived from an EMBL/GenBank/DDBJ whole genome shotgun (WGS) entry which is preliminary data.</text>
</comment>
<evidence type="ECO:0000259" key="14">
    <source>
        <dbReference type="Pfam" id="PF00890"/>
    </source>
</evidence>
<evidence type="ECO:0000256" key="12">
    <source>
        <dbReference type="PIRSR" id="PIRSR000171-1"/>
    </source>
</evidence>
<feature type="domain" description="Fumarate reductase/succinate dehydrogenase flavoprotein-like C-terminal" evidence="15">
    <location>
        <begin position="511"/>
        <end position="631"/>
    </location>
</feature>
<evidence type="ECO:0000313" key="18">
    <source>
        <dbReference type="Proteomes" id="UP000469943"/>
    </source>
</evidence>
<comment type="cofactor">
    <cofactor evidence="1">
        <name>FAD</name>
        <dbReference type="ChEBI" id="CHEBI:57692"/>
    </cofactor>
</comment>
<keyword evidence="6" id="KW-0285">Flavoprotein</keyword>
<evidence type="ECO:0000256" key="8">
    <source>
        <dbReference type="ARBA" id="ARBA00022982"/>
    </source>
</evidence>
<dbReference type="Proteomes" id="UP000469943">
    <property type="component" value="Unassembled WGS sequence"/>
</dbReference>
<proteinExistence type="inferred from homology"/>
<evidence type="ECO:0000256" key="10">
    <source>
        <dbReference type="ARBA" id="ARBA00023136"/>
    </source>
</evidence>
<sequence length="631" mass="67526">MSPKHIEDMYDAVIVGAGAAGLSAALGMLRSDAIRGLRDDGVEPRILVISKLQPLRSHTGSAEGGIAASLGNVEADDWQWHYFDTVKGGDWLVDQDAAKLLAEYAPQTVINLERDGVAFSRTDDGRIAQRRFGGHTKDFGREPVRRAAYAADRVGHQILHSLWQQCVAAGVEFAEEWYVTDLVLDADRSRVAGVVAYDTHAGAVHAIHARNVLLATGGAGRLFHTTSNSWDLTGDGMALALAAGLQLEDAEFVQFHPTGLAHTGILLSEAARAEGGVLRNADGEAFMAQYAPEHRDLAARDVVSRSIMAEIDAGRGVADPKDPDGPKDCVWLDMTGIDRDHMEAVLPQVVETIRKYANIDPAKHWVPVKPTAHYTMGGIPITTDGEVYRWMAGDDAGRRTVVEGLFAAGECSCVSVHGANRLGGNSLLDACLFGNRAGLALAARIVEHPVDDPMADAADTTDDPLTAAVDAAAAARKDELAMLLSPADAADDAANGASDAIDDNPYRLLADLGRVMERAVAVRCSADTIGTALAALHDELAPRAAALHAHSDMAAFNQEVTAIWEARHLVSLGETVLRASDARHESRGSLKRLDYPDRDDAHFLAHSMCSGDGLLWQPVHIVDYPPQARAY</sequence>
<comment type="subcellular location">
    <subcellularLocation>
        <location evidence="2">Membrane</location>
        <topology evidence="2">Peripheral membrane protein</topology>
    </subcellularLocation>
</comment>
<dbReference type="FunFam" id="3.90.700.10:FF:000005">
    <property type="entry name" value="Succinate dehydrogenase flavoprotein subunit"/>
    <property type="match status" value="1"/>
</dbReference>
<dbReference type="NCBIfam" id="TIGR01812">
    <property type="entry name" value="sdhA_frdA_Gneg"/>
    <property type="match status" value="1"/>
</dbReference>
<reference evidence="16 19" key="2">
    <citation type="submission" date="2019-10" db="EMBL/GenBank/DDBJ databases">
        <title>Characterization of the phylogenetic diversity of two novel species belonging to the genus Bifidobacterium: Bifidobacterium cebidarum sp. nov. and Bifidobacterium leontopitheci sp. nov.</title>
        <authorList>
            <person name="Lugli G.A."/>
            <person name="Duranti S."/>
            <person name="Milani C."/>
            <person name="Turroni F."/>
            <person name="Ventura M."/>
        </authorList>
    </citation>
    <scope>NUCLEOTIDE SEQUENCE [LARGE SCALE GENOMIC DNA]</scope>
    <source>
        <strain evidence="16 19">DSM 100688</strain>
    </source>
</reference>
<dbReference type="InterPro" id="IPR030664">
    <property type="entry name" value="SdhA/FrdA/AprA"/>
</dbReference>
<keyword evidence="9" id="KW-0560">Oxidoreductase</keyword>
<evidence type="ECO:0000256" key="5">
    <source>
        <dbReference type="ARBA" id="ARBA00022448"/>
    </source>
</evidence>
<dbReference type="Gene3D" id="1.20.58.100">
    <property type="entry name" value="Fumarate reductase/succinate dehydrogenase flavoprotein-like, C-terminal domain"/>
    <property type="match status" value="1"/>
</dbReference>
<evidence type="ECO:0000256" key="3">
    <source>
        <dbReference type="ARBA" id="ARBA00008040"/>
    </source>
</evidence>
<dbReference type="GO" id="GO:0005886">
    <property type="term" value="C:plasma membrane"/>
    <property type="evidence" value="ECO:0007669"/>
    <property type="project" value="TreeGrafter"/>
</dbReference>
<keyword evidence="19" id="KW-1185">Reference proteome</keyword>
<evidence type="ECO:0000313" key="17">
    <source>
        <dbReference type="EMBL" id="NEG70957.1"/>
    </source>
</evidence>
<dbReference type="PIRSF" id="PIRSF000171">
    <property type="entry name" value="SDHA_APRA_LASPO"/>
    <property type="match status" value="1"/>
</dbReference>
<comment type="catalytic activity">
    <reaction evidence="11">
        <text>a quinone + succinate = fumarate + a quinol</text>
        <dbReference type="Rhea" id="RHEA:40523"/>
        <dbReference type="ChEBI" id="CHEBI:24646"/>
        <dbReference type="ChEBI" id="CHEBI:29806"/>
        <dbReference type="ChEBI" id="CHEBI:30031"/>
        <dbReference type="ChEBI" id="CHEBI:132124"/>
        <dbReference type="EC" id="1.3.5.1"/>
    </reaction>
</comment>
<dbReference type="OrthoDB" id="9805351at2"/>
<dbReference type="PANTHER" id="PTHR11632">
    <property type="entry name" value="SUCCINATE DEHYDROGENASE 2 FLAVOPROTEIN SUBUNIT"/>
    <property type="match status" value="1"/>
</dbReference>
<keyword evidence="7" id="KW-0274">FAD</keyword>
<dbReference type="InterPro" id="IPR003952">
    <property type="entry name" value="FRD_SDH_FAD_BS"/>
</dbReference>
<dbReference type="Gene3D" id="3.50.50.60">
    <property type="entry name" value="FAD/NAD(P)-binding domain"/>
    <property type="match status" value="1"/>
</dbReference>
<dbReference type="InterPro" id="IPR014006">
    <property type="entry name" value="Succ_Dhase_FrdA_Gneg"/>
</dbReference>
<dbReference type="GO" id="GO:0033765">
    <property type="term" value="F:steroid dehydrogenase activity, acting on the CH-CH group of donors"/>
    <property type="evidence" value="ECO:0007669"/>
    <property type="project" value="UniProtKB-ARBA"/>
</dbReference>
<comment type="similarity">
    <text evidence="3">Belongs to the FAD-dependent oxidoreductase 2 family. FRD/SDH subfamily.</text>
</comment>
<dbReference type="AlphaFoldDB" id="A0A6L4X2K7"/>
<dbReference type="GO" id="GO:0009061">
    <property type="term" value="P:anaerobic respiration"/>
    <property type="evidence" value="ECO:0007669"/>
    <property type="project" value="TreeGrafter"/>
</dbReference>
<dbReference type="EC" id="1.3.5.1" evidence="4"/>
<dbReference type="InterPro" id="IPR027477">
    <property type="entry name" value="Succ_DH/fumarate_Rdtase_cat_sf"/>
</dbReference>
<evidence type="ECO:0000259" key="15">
    <source>
        <dbReference type="Pfam" id="PF02910"/>
    </source>
</evidence>
<evidence type="ECO:0000256" key="4">
    <source>
        <dbReference type="ARBA" id="ARBA00012792"/>
    </source>
</evidence>
<dbReference type="Gene3D" id="3.90.700.10">
    <property type="entry name" value="Succinate dehydrogenase/fumarate reductase flavoprotein, catalytic domain"/>
    <property type="match status" value="1"/>
</dbReference>
<protein>
    <recommendedName>
        <fullName evidence="4">succinate dehydrogenase</fullName>
        <ecNumber evidence="4">1.3.5.1</ecNumber>
    </recommendedName>
</protein>
<keyword evidence="13" id="KW-1133">Transmembrane helix</keyword>
<dbReference type="InterPro" id="IPR015939">
    <property type="entry name" value="Fum_Rdtase/Succ_DH_flav-like_C"/>
</dbReference>
<name>A0A6L4X2K7_9BIFI</name>
<dbReference type="PANTHER" id="PTHR11632:SF51">
    <property type="entry name" value="SUCCINATE DEHYDROGENASE [UBIQUINONE] FLAVOPROTEIN SUBUNIT, MITOCHONDRIAL"/>
    <property type="match status" value="1"/>
</dbReference>
<evidence type="ECO:0000256" key="2">
    <source>
        <dbReference type="ARBA" id="ARBA00004170"/>
    </source>
</evidence>
<dbReference type="InterPro" id="IPR036188">
    <property type="entry name" value="FAD/NAD-bd_sf"/>
</dbReference>
<dbReference type="InterPro" id="IPR037099">
    <property type="entry name" value="Fum_R/Succ_DH_flav-like_C_sf"/>
</dbReference>
<dbReference type="SUPFAM" id="SSF56425">
    <property type="entry name" value="Succinate dehydrogenase/fumarate reductase flavoprotein, catalytic domain"/>
    <property type="match status" value="1"/>
</dbReference>
<keyword evidence="10 13" id="KW-0472">Membrane</keyword>
<feature type="transmembrane region" description="Helical" evidence="13">
    <location>
        <begin position="12"/>
        <end position="29"/>
    </location>
</feature>
<feature type="active site" description="Proton acceptor" evidence="12">
    <location>
        <position position="300"/>
    </location>
</feature>
<dbReference type="RefSeq" id="WP_152357427.1">
    <property type="nucleotide sequence ID" value="NZ_WBSM01000001.1"/>
</dbReference>
<feature type="domain" description="FAD-dependent oxidoreductase 2 FAD-binding" evidence="14">
    <location>
        <begin position="11"/>
        <end position="427"/>
    </location>
</feature>
<dbReference type="GO" id="GO:0008177">
    <property type="term" value="F:succinate dehydrogenase (quinone) activity"/>
    <property type="evidence" value="ECO:0007669"/>
    <property type="project" value="UniProtKB-EC"/>
</dbReference>
<dbReference type="GO" id="GO:0022900">
    <property type="term" value="P:electron transport chain"/>
    <property type="evidence" value="ECO:0007669"/>
    <property type="project" value="InterPro"/>
</dbReference>
<evidence type="ECO:0000256" key="6">
    <source>
        <dbReference type="ARBA" id="ARBA00022630"/>
    </source>
</evidence>
<evidence type="ECO:0000313" key="19">
    <source>
        <dbReference type="Proteomes" id="UP000482084"/>
    </source>
</evidence>
<evidence type="ECO:0000256" key="11">
    <source>
        <dbReference type="ARBA" id="ARBA00049220"/>
    </source>
</evidence>
<dbReference type="PROSITE" id="PS00504">
    <property type="entry name" value="FRD_SDH_FAD_BINDING"/>
    <property type="match status" value="1"/>
</dbReference>
<dbReference type="EMBL" id="WHZX01000001">
    <property type="protein sequence ID" value="NEG70957.1"/>
    <property type="molecule type" value="Genomic_DNA"/>
</dbReference>
<dbReference type="GO" id="GO:0009055">
    <property type="term" value="F:electron transfer activity"/>
    <property type="evidence" value="ECO:0007669"/>
    <property type="project" value="TreeGrafter"/>
</dbReference>
<evidence type="ECO:0000256" key="1">
    <source>
        <dbReference type="ARBA" id="ARBA00001974"/>
    </source>
</evidence>
<dbReference type="GO" id="GO:0050660">
    <property type="term" value="F:flavin adenine dinucleotide binding"/>
    <property type="evidence" value="ECO:0007669"/>
    <property type="project" value="InterPro"/>
</dbReference>
<reference evidence="17 18" key="1">
    <citation type="submission" date="2019-10" db="EMBL/GenBank/DDBJ databases">
        <title>Bifidobacterium from non-human primates.</title>
        <authorList>
            <person name="Modesto M."/>
        </authorList>
    </citation>
    <scope>NUCLEOTIDE SEQUENCE [LARGE SCALE GENOMIC DNA]</scope>
    <source>
        <strain evidence="17 18">TREM</strain>
    </source>
</reference>
<gene>
    <name evidence="16" type="ORF">DSM100688_0331</name>
    <name evidence="17" type="ORF">GFD24_01685</name>
</gene>
<dbReference type="Pfam" id="PF00890">
    <property type="entry name" value="FAD_binding_2"/>
    <property type="match status" value="1"/>
</dbReference>
<keyword evidence="5" id="KW-0813">Transport</keyword>
<accession>A0A6L4X2K7</accession>
<dbReference type="SUPFAM" id="SSF46977">
    <property type="entry name" value="Succinate dehydrogenase/fumarate reductase flavoprotein C-terminal domain"/>
    <property type="match status" value="1"/>
</dbReference>
<dbReference type="Proteomes" id="UP000482084">
    <property type="component" value="Unassembled WGS sequence"/>
</dbReference>
<evidence type="ECO:0000313" key="16">
    <source>
        <dbReference type="EMBL" id="KAB8289251.1"/>
    </source>
</evidence>
<organism evidence="16 19">
    <name type="scientific">Bifidobacterium ramosum</name>
    <dbReference type="NCBI Taxonomy" id="1798158"/>
    <lineage>
        <taxon>Bacteria</taxon>
        <taxon>Bacillati</taxon>
        <taxon>Actinomycetota</taxon>
        <taxon>Actinomycetes</taxon>
        <taxon>Bifidobacteriales</taxon>
        <taxon>Bifidobacteriaceae</taxon>
        <taxon>Bifidobacterium</taxon>
    </lineage>
</organism>
<evidence type="ECO:0000256" key="9">
    <source>
        <dbReference type="ARBA" id="ARBA00023002"/>
    </source>
</evidence>
<evidence type="ECO:0000256" key="13">
    <source>
        <dbReference type="SAM" id="Phobius"/>
    </source>
</evidence>
<dbReference type="SUPFAM" id="SSF51905">
    <property type="entry name" value="FAD/NAD(P)-binding domain"/>
    <property type="match status" value="1"/>
</dbReference>
<dbReference type="EMBL" id="WBSM01000001">
    <property type="protein sequence ID" value="KAB8289251.1"/>
    <property type="molecule type" value="Genomic_DNA"/>
</dbReference>
<dbReference type="InterPro" id="IPR003953">
    <property type="entry name" value="FAD-dep_OxRdtase_2_FAD-bd"/>
</dbReference>
<keyword evidence="8" id="KW-0249">Electron transport</keyword>
<dbReference type="Pfam" id="PF02910">
    <property type="entry name" value="Succ_DH_flav_C"/>
    <property type="match status" value="1"/>
</dbReference>
<evidence type="ECO:0000256" key="7">
    <source>
        <dbReference type="ARBA" id="ARBA00022827"/>
    </source>
</evidence>
<keyword evidence="13" id="KW-0812">Transmembrane</keyword>